<dbReference type="PRINTS" id="PR00503">
    <property type="entry name" value="BROMODOMAIN"/>
</dbReference>
<dbReference type="GO" id="GO:0016514">
    <property type="term" value="C:SWI/SNF complex"/>
    <property type="evidence" value="ECO:0007669"/>
    <property type="project" value="EnsemblPlants"/>
</dbReference>
<evidence type="ECO:0000256" key="2">
    <source>
        <dbReference type="PROSITE-ProRule" id="PRU00035"/>
    </source>
</evidence>
<feature type="region of interest" description="Disordered" evidence="3">
    <location>
        <begin position="212"/>
        <end position="279"/>
    </location>
</feature>
<evidence type="ECO:0000256" key="1">
    <source>
        <dbReference type="ARBA" id="ARBA00023117"/>
    </source>
</evidence>
<dbReference type="FunCoup" id="A0A059BMA1">
    <property type="interactions" value="1647"/>
</dbReference>
<dbReference type="PANTHER" id="PTHR22881:SF42">
    <property type="entry name" value="DNA-BINDING BROMODOMAIN-CONTAINING PROTEIN"/>
    <property type="match status" value="1"/>
</dbReference>
<dbReference type="Gramene" id="KCW66986">
    <property type="protein sequence ID" value="KCW66986"/>
    <property type="gene ID" value="EUGRSUZ_F00750"/>
</dbReference>
<feature type="compositionally biased region" description="Basic and acidic residues" evidence="3">
    <location>
        <begin position="268"/>
        <end position="277"/>
    </location>
</feature>
<proteinExistence type="predicted"/>
<dbReference type="InterPro" id="IPR018359">
    <property type="entry name" value="Bromodomain_CS"/>
</dbReference>
<feature type="domain" description="Bromo" evidence="4">
    <location>
        <begin position="99"/>
        <end position="169"/>
    </location>
</feature>
<feature type="compositionally biased region" description="Polar residues" evidence="3">
    <location>
        <begin position="437"/>
        <end position="458"/>
    </location>
</feature>
<gene>
    <name evidence="5" type="ORF">EUGRSUZ_F00750</name>
</gene>
<feature type="region of interest" description="Disordered" evidence="3">
    <location>
        <begin position="437"/>
        <end position="484"/>
    </location>
</feature>
<name>A0A059BMA1_EUCGR</name>
<dbReference type="SUPFAM" id="SSF47370">
    <property type="entry name" value="Bromodomain"/>
    <property type="match status" value="1"/>
</dbReference>
<sequence length="868" mass="94681">MKLVVKLEQSGSRGGGRGASGSEGDESEGGRAVVKRRRIGGGGGGGGGDRGGYGEEEKQEREDVSRVHDGSSPPGSPSAAASIPLPDKKTVQLILDKLQKKDTYGVYAEPVDPEELPDYHDVIEHPMDFSTVRKKLANGSYATLDQFESDIFLICSNAMQYNAPDTIYHKQARAIEELGRKKFSKLKIKFQHSEKELKSERVARIHFESHEKDLTSEQKTKSNHFVKKQIKKPVSRSLQEPIGSDLSVGATLATPGDVENGSATKKLGISERPRDGPADGSTLLAENILEKAEEVFIGKGSSSKLGRKPSALDENRRATYSLSNQPEARSESVFTTFEGEIRQLVAVGLHADYSYARSLARFAATLGPIAWKVASQKIERSLPTGCKFGRGWVGEYEPLATPVVLPGDRFNKDLLHSFSNKHDLPSKAPVSVKENAISTSASEVRQSRVRQGNLSTMESSAQSSSAVTTNHQTQGPVCRNPNDPETKVVEQFELNSLPSPRQNNYAAYAAEMKVSDNSEMASSRLREISSRNSNNPRPDLSEPAASRSREMVSRSVKHPQLMHFRQLDANEFVDGRLPNGKLPNNTLDSSNMTSISNGFPNKMPMATPFSPRNDQGLSDPVQLMRLMSEKAQEKQISPSASSVNSPSIRAPVPSKRMGSSGNVAAAAWMSVGAGGLKQTVESSNSQKSQVIAELSNQSTQELNPQMAHAHNGLPNSFGIRFQADKNNNPLQSFVSPPFTLSSERQSHMRPMIPPQITTADLSRFQGQIPPQIMTADLSRFQGQIPPQIMTADLSRFQGQIPPQITTADLSRFQGQLHWRGITPHTQPRQKQGTLPPDLNIGFQSPTSPVKQSSSAVIESQQPDLALQL</sequence>
<feature type="compositionally biased region" description="Basic and acidic residues" evidence="3">
    <location>
        <begin position="52"/>
        <end position="69"/>
    </location>
</feature>
<evidence type="ECO:0000259" key="4">
    <source>
        <dbReference type="PROSITE" id="PS50014"/>
    </source>
</evidence>
<feature type="compositionally biased region" description="Gly residues" evidence="3">
    <location>
        <begin position="40"/>
        <end position="51"/>
    </location>
</feature>
<feature type="compositionally biased region" description="Low complexity" evidence="3">
    <location>
        <begin position="637"/>
        <end position="647"/>
    </location>
</feature>
<evidence type="ECO:0000313" key="5">
    <source>
        <dbReference type="EMBL" id="KCW66986.1"/>
    </source>
</evidence>
<feature type="compositionally biased region" description="Gly residues" evidence="3">
    <location>
        <begin position="12"/>
        <end position="21"/>
    </location>
</feature>
<dbReference type="AlphaFoldDB" id="A0A059BMA1"/>
<dbReference type="CDD" id="cd04369">
    <property type="entry name" value="Bromodomain"/>
    <property type="match status" value="1"/>
</dbReference>
<dbReference type="PROSITE" id="PS50014">
    <property type="entry name" value="BROMODOMAIN_2"/>
    <property type="match status" value="1"/>
</dbReference>
<reference evidence="5" key="1">
    <citation type="submission" date="2013-07" db="EMBL/GenBank/DDBJ databases">
        <title>The genome of Eucalyptus grandis.</title>
        <authorList>
            <person name="Schmutz J."/>
            <person name="Hayes R."/>
            <person name="Myburg A."/>
            <person name="Tuskan G."/>
            <person name="Grattapaglia D."/>
            <person name="Rokhsar D.S."/>
        </authorList>
    </citation>
    <scope>NUCLEOTIDE SEQUENCE</scope>
    <source>
        <tissue evidence="5">Leaf extractions</tissue>
    </source>
</reference>
<dbReference type="Gene3D" id="1.20.920.10">
    <property type="entry name" value="Bromodomain-like"/>
    <property type="match status" value="1"/>
</dbReference>
<dbReference type="InterPro" id="IPR036427">
    <property type="entry name" value="Bromodomain-like_sf"/>
</dbReference>
<dbReference type="STRING" id="71139.A0A059BMA1"/>
<dbReference type="InterPro" id="IPR051831">
    <property type="entry name" value="Bromodomain_contain_prot"/>
</dbReference>
<evidence type="ECO:0000256" key="3">
    <source>
        <dbReference type="SAM" id="MobiDB-lite"/>
    </source>
</evidence>
<feature type="compositionally biased region" description="Basic residues" evidence="3">
    <location>
        <begin position="221"/>
        <end position="234"/>
    </location>
</feature>
<feature type="region of interest" description="Disordered" evidence="3">
    <location>
        <begin position="820"/>
        <end position="868"/>
    </location>
</feature>
<keyword evidence="1 2" id="KW-0103">Bromodomain</keyword>
<organism evidence="5">
    <name type="scientific">Eucalyptus grandis</name>
    <name type="common">Flooded gum</name>
    <dbReference type="NCBI Taxonomy" id="71139"/>
    <lineage>
        <taxon>Eukaryota</taxon>
        <taxon>Viridiplantae</taxon>
        <taxon>Streptophyta</taxon>
        <taxon>Embryophyta</taxon>
        <taxon>Tracheophyta</taxon>
        <taxon>Spermatophyta</taxon>
        <taxon>Magnoliopsida</taxon>
        <taxon>eudicotyledons</taxon>
        <taxon>Gunneridae</taxon>
        <taxon>Pentapetalae</taxon>
        <taxon>rosids</taxon>
        <taxon>malvids</taxon>
        <taxon>Myrtales</taxon>
        <taxon>Myrtaceae</taxon>
        <taxon>Myrtoideae</taxon>
        <taxon>Eucalypteae</taxon>
        <taxon>Eucalyptus</taxon>
    </lineage>
</organism>
<feature type="region of interest" description="Disordered" evidence="3">
    <location>
        <begin position="518"/>
        <end position="554"/>
    </location>
</feature>
<dbReference type="PROSITE" id="PS00633">
    <property type="entry name" value="BROMODOMAIN_1"/>
    <property type="match status" value="1"/>
</dbReference>
<protein>
    <recommendedName>
        <fullName evidence="4">Bromo domain-containing protein</fullName>
    </recommendedName>
</protein>
<dbReference type="Pfam" id="PF00439">
    <property type="entry name" value="Bromodomain"/>
    <property type="match status" value="1"/>
</dbReference>
<accession>A0A059BMA1</accession>
<feature type="compositionally biased region" description="Low complexity" evidence="3">
    <location>
        <begin position="70"/>
        <end position="82"/>
    </location>
</feature>
<feature type="compositionally biased region" description="Polar residues" evidence="3">
    <location>
        <begin position="823"/>
        <end position="832"/>
    </location>
</feature>
<dbReference type="InterPro" id="IPR001487">
    <property type="entry name" value="Bromodomain"/>
</dbReference>
<dbReference type="PANTHER" id="PTHR22881">
    <property type="entry name" value="BROMODOMAIN CONTAINING PROTEIN"/>
    <property type="match status" value="1"/>
</dbReference>
<dbReference type="OMA" id="SRFQGQI"/>
<dbReference type="InParanoid" id="A0A059BMA1"/>
<dbReference type="EMBL" id="KK198758">
    <property type="protein sequence ID" value="KCW66986.1"/>
    <property type="molecule type" value="Genomic_DNA"/>
</dbReference>
<dbReference type="GO" id="GO:2000028">
    <property type="term" value="P:regulation of photoperiodism, flowering"/>
    <property type="evidence" value="ECO:0007669"/>
    <property type="project" value="EnsemblPlants"/>
</dbReference>
<dbReference type="SMART" id="SM00297">
    <property type="entry name" value="BROMO"/>
    <property type="match status" value="1"/>
</dbReference>
<feature type="region of interest" description="Disordered" evidence="3">
    <location>
        <begin position="1"/>
        <end position="85"/>
    </location>
</feature>
<feature type="compositionally biased region" description="Polar residues" evidence="3">
    <location>
        <begin position="841"/>
        <end position="862"/>
    </location>
</feature>
<dbReference type="eggNOG" id="KOG0955">
    <property type="taxonomic scope" value="Eukaryota"/>
</dbReference>
<feature type="region of interest" description="Disordered" evidence="3">
    <location>
        <begin position="634"/>
        <end position="656"/>
    </location>
</feature>